<feature type="domain" description="DEK-C" evidence="9">
    <location>
        <begin position="552"/>
        <end position="607"/>
    </location>
</feature>
<evidence type="ECO:0000256" key="8">
    <source>
        <dbReference type="SAM" id="Phobius"/>
    </source>
</evidence>
<feature type="transmembrane region" description="Helical" evidence="8">
    <location>
        <begin position="365"/>
        <end position="384"/>
    </location>
</feature>
<evidence type="ECO:0000256" key="1">
    <source>
        <dbReference type="ARBA" id="ARBA00004141"/>
    </source>
</evidence>
<organism evidence="10 11">
    <name type="scientific">Hortaea werneckii</name>
    <name type="common">Black yeast</name>
    <name type="synonym">Cladosporium werneckii</name>
    <dbReference type="NCBI Taxonomy" id="91943"/>
    <lineage>
        <taxon>Eukaryota</taxon>
        <taxon>Fungi</taxon>
        <taxon>Dikarya</taxon>
        <taxon>Ascomycota</taxon>
        <taxon>Pezizomycotina</taxon>
        <taxon>Dothideomycetes</taxon>
        <taxon>Dothideomycetidae</taxon>
        <taxon>Mycosphaerellales</taxon>
        <taxon>Teratosphaeriaceae</taxon>
        <taxon>Hortaea</taxon>
    </lineage>
</organism>
<evidence type="ECO:0000313" key="10">
    <source>
        <dbReference type="EMBL" id="RMY53698.1"/>
    </source>
</evidence>
<dbReference type="AlphaFoldDB" id="A0A3M7CNL3"/>
<dbReference type="PROSITE" id="PS51998">
    <property type="entry name" value="DEK_C"/>
    <property type="match status" value="1"/>
</dbReference>
<dbReference type="SUPFAM" id="SSF53448">
    <property type="entry name" value="Nucleotide-diphospho-sugar transferases"/>
    <property type="match status" value="1"/>
</dbReference>
<dbReference type="GO" id="GO:0030428">
    <property type="term" value="C:cell septum"/>
    <property type="evidence" value="ECO:0007669"/>
    <property type="project" value="TreeGrafter"/>
</dbReference>
<dbReference type="EMBL" id="QWIO01002572">
    <property type="protein sequence ID" value="RMY53698.1"/>
    <property type="molecule type" value="Genomic_DNA"/>
</dbReference>
<dbReference type="Pfam" id="PF03142">
    <property type="entry name" value="Chitin_synth_2"/>
    <property type="match status" value="1"/>
</dbReference>
<keyword evidence="7 8" id="KW-0472">Membrane</keyword>
<dbReference type="InterPro" id="IPR029044">
    <property type="entry name" value="Nucleotide-diphossugar_trans"/>
</dbReference>
<evidence type="ECO:0000256" key="7">
    <source>
        <dbReference type="ARBA" id="ARBA00023136"/>
    </source>
</evidence>
<keyword evidence="3" id="KW-0328">Glycosyltransferase</keyword>
<dbReference type="InterPro" id="IPR004835">
    <property type="entry name" value="Chitin_synth"/>
</dbReference>
<protein>
    <recommendedName>
        <fullName evidence="2">chitin synthase</fullName>
        <ecNumber evidence="2">2.4.1.16</ecNumber>
    </recommendedName>
</protein>
<sequence length="610" mass="69130">MKYDDKRKLLFIVCDGMIIGQGNDRPTPRIVLDILGVPENVDPEPLSFESLGEGLKQHNMAKIYSGLYEVQGHIVPFIVVVKVGKPSEVSRPGNRGKRDSQMLLMRFLNRVHYNLPMTPMELELHHQIRNVIGVNPTFYEFLLQIDADTVVAPDAANRFVSAFLHDTKLIAVCGETALSNAKHSMITMMQVYEYYISHNLTKAFESLFGSVTCLPGCFTMYRIRAAESGKPLFVSREIVEDYSQIRVDTLHMKNLLHLGEDRFLTTLLLKHHSKFKTKYIMRAHAWTIAPDSWAVFMSQRRRWINSTVHNLIELIPLQQLCGFCCFSMRFVVFLDLLSTLVQPVIVGYIAYLIYQCISHPDTVPVTAFILLGAIYGLQAIIFILRRKWEMIGWMLIYICATPVFACALPLYSFWYMDDFSWGNTRMVTGESGKQILMSDEGKFDPDSIPKKRWEEYQAELWEDAATHKDMDARSEISGVSYGTKSYHPAMSMYGGENFPPSRPMSQLGVPSPMYGPFGGSRMSLAPSESGMGMGMPSRNYSGSEMEMADLQLPSDDAILAEIRDILRNADLMTITKKSIKAELERRFGVPLDSRRQYIGSATEAILSGQL</sequence>
<dbReference type="Gene3D" id="1.10.10.60">
    <property type="entry name" value="Homeodomain-like"/>
    <property type="match status" value="1"/>
</dbReference>
<gene>
    <name evidence="10" type="ORF">D0864_14064</name>
</gene>
<keyword evidence="6 8" id="KW-1133">Transmembrane helix</keyword>
<proteinExistence type="predicted"/>
<dbReference type="VEuPathDB" id="FungiDB:BTJ68_07746"/>
<feature type="transmembrane region" description="Helical" evidence="8">
    <location>
        <begin position="330"/>
        <end position="353"/>
    </location>
</feature>
<dbReference type="Proteomes" id="UP000269539">
    <property type="component" value="Unassembled WGS sequence"/>
</dbReference>
<dbReference type="PANTHER" id="PTHR22914:SF45">
    <property type="entry name" value="CHITIN SYNTHASE"/>
    <property type="match status" value="1"/>
</dbReference>
<dbReference type="EC" id="2.4.1.16" evidence="2"/>
<reference evidence="10 11" key="1">
    <citation type="journal article" date="2018" name="BMC Genomics">
        <title>Genomic evidence for intraspecific hybridization in a clonal and extremely halotolerant yeast.</title>
        <authorList>
            <person name="Gostincar C."/>
            <person name="Stajich J.E."/>
            <person name="Zupancic J."/>
            <person name="Zalar P."/>
            <person name="Gunde-Cimerman N."/>
        </authorList>
    </citation>
    <scope>NUCLEOTIDE SEQUENCE [LARGE SCALE GENOMIC DNA]</scope>
    <source>
        <strain evidence="10 11">EXF-10513</strain>
    </source>
</reference>
<feature type="transmembrane region" description="Helical" evidence="8">
    <location>
        <begin position="391"/>
        <end position="416"/>
    </location>
</feature>
<dbReference type="GO" id="GO:0031505">
    <property type="term" value="P:fungal-type cell wall organization"/>
    <property type="evidence" value="ECO:0007669"/>
    <property type="project" value="TreeGrafter"/>
</dbReference>
<dbReference type="InterPro" id="IPR014876">
    <property type="entry name" value="DEK_C"/>
</dbReference>
<dbReference type="GO" id="GO:0006031">
    <property type="term" value="P:chitin biosynthetic process"/>
    <property type="evidence" value="ECO:0007669"/>
    <property type="project" value="TreeGrafter"/>
</dbReference>
<dbReference type="Gene3D" id="3.90.550.10">
    <property type="entry name" value="Spore Coat Polysaccharide Biosynthesis Protein SpsA, Chain A"/>
    <property type="match status" value="1"/>
</dbReference>
<comment type="subcellular location">
    <subcellularLocation>
        <location evidence="1">Membrane</location>
        <topology evidence="1">Multi-pass membrane protein</topology>
    </subcellularLocation>
</comment>
<evidence type="ECO:0000259" key="9">
    <source>
        <dbReference type="PROSITE" id="PS51998"/>
    </source>
</evidence>
<dbReference type="Pfam" id="PF08766">
    <property type="entry name" value="DEK_C"/>
    <property type="match status" value="1"/>
</dbReference>
<dbReference type="SUPFAM" id="SSF109715">
    <property type="entry name" value="DEK C-terminal domain"/>
    <property type="match status" value="1"/>
</dbReference>
<comment type="caution">
    <text evidence="10">The sequence shown here is derived from an EMBL/GenBank/DDBJ whole genome shotgun (WGS) entry which is preliminary data.</text>
</comment>
<evidence type="ECO:0000256" key="2">
    <source>
        <dbReference type="ARBA" id="ARBA00012543"/>
    </source>
</evidence>
<evidence type="ECO:0000256" key="3">
    <source>
        <dbReference type="ARBA" id="ARBA00022676"/>
    </source>
</evidence>
<evidence type="ECO:0000256" key="6">
    <source>
        <dbReference type="ARBA" id="ARBA00022989"/>
    </source>
</evidence>
<dbReference type="GO" id="GO:0004100">
    <property type="term" value="F:chitin synthase activity"/>
    <property type="evidence" value="ECO:0007669"/>
    <property type="project" value="UniProtKB-EC"/>
</dbReference>
<evidence type="ECO:0000256" key="5">
    <source>
        <dbReference type="ARBA" id="ARBA00022692"/>
    </source>
</evidence>
<dbReference type="PANTHER" id="PTHR22914">
    <property type="entry name" value="CHITIN SYNTHASE"/>
    <property type="match status" value="1"/>
</dbReference>
<evidence type="ECO:0000313" key="11">
    <source>
        <dbReference type="Proteomes" id="UP000269539"/>
    </source>
</evidence>
<evidence type="ECO:0000256" key="4">
    <source>
        <dbReference type="ARBA" id="ARBA00022679"/>
    </source>
</evidence>
<accession>A0A3M7CNL3</accession>
<keyword evidence="4" id="KW-0808">Transferase</keyword>
<dbReference type="GO" id="GO:0016020">
    <property type="term" value="C:membrane"/>
    <property type="evidence" value="ECO:0007669"/>
    <property type="project" value="UniProtKB-SubCell"/>
</dbReference>
<dbReference type="GO" id="GO:0071944">
    <property type="term" value="C:cell periphery"/>
    <property type="evidence" value="ECO:0007669"/>
    <property type="project" value="TreeGrafter"/>
</dbReference>
<name>A0A3M7CNL3_HORWE</name>
<keyword evidence="5 8" id="KW-0812">Transmembrane</keyword>